<dbReference type="PROSITE" id="PS51257">
    <property type="entry name" value="PROKAR_LIPOPROTEIN"/>
    <property type="match status" value="1"/>
</dbReference>
<evidence type="ECO:0000256" key="1">
    <source>
        <dbReference type="SAM" id="MobiDB-lite"/>
    </source>
</evidence>
<comment type="caution">
    <text evidence="2">The sequence shown here is derived from an EMBL/GenBank/DDBJ whole genome shotgun (WGS) entry which is preliminary data.</text>
</comment>
<dbReference type="EMBL" id="PUHZ01000025">
    <property type="protein sequence ID" value="PQO42034.1"/>
    <property type="molecule type" value="Genomic_DNA"/>
</dbReference>
<dbReference type="Proteomes" id="UP000237819">
    <property type="component" value="Unassembled WGS sequence"/>
</dbReference>
<name>A0A2S8GD77_9BACT</name>
<protein>
    <submittedName>
        <fullName evidence="2">Uncharacterized protein</fullName>
    </submittedName>
</protein>
<evidence type="ECO:0000313" key="3">
    <source>
        <dbReference type="Proteomes" id="UP000237819"/>
    </source>
</evidence>
<sequence length="87" mass="9561">MIPEHRRAPETGAMPSSASACELILSTSLTRARNVRRGAKMEAWSAGPTLVLSMNLTNQCNIHKHRDINDLRQEHAQRGRGHGTGGF</sequence>
<feature type="compositionally biased region" description="Basic and acidic residues" evidence="1">
    <location>
        <begin position="68"/>
        <end position="77"/>
    </location>
</feature>
<evidence type="ECO:0000313" key="2">
    <source>
        <dbReference type="EMBL" id="PQO42034.1"/>
    </source>
</evidence>
<accession>A0A2S8GD77</accession>
<feature type="region of interest" description="Disordered" evidence="1">
    <location>
        <begin position="68"/>
        <end position="87"/>
    </location>
</feature>
<proteinExistence type="predicted"/>
<dbReference type="AlphaFoldDB" id="A0A2S8GD77"/>
<organism evidence="2 3">
    <name type="scientific">Blastopirellula marina</name>
    <dbReference type="NCBI Taxonomy" id="124"/>
    <lineage>
        <taxon>Bacteria</taxon>
        <taxon>Pseudomonadati</taxon>
        <taxon>Planctomycetota</taxon>
        <taxon>Planctomycetia</taxon>
        <taxon>Pirellulales</taxon>
        <taxon>Pirellulaceae</taxon>
        <taxon>Blastopirellula</taxon>
    </lineage>
</organism>
<reference evidence="2 3" key="1">
    <citation type="submission" date="2018-02" db="EMBL/GenBank/DDBJ databases">
        <title>Comparative genomes isolates from brazilian mangrove.</title>
        <authorList>
            <person name="Araujo J.E."/>
            <person name="Taketani R.G."/>
            <person name="Silva M.C.P."/>
            <person name="Loureco M.V."/>
            <person name="Andreote F.D."/>
        </authorList>
    </citation>
    <scope>NUCLEOTIDE SEQUENCE [LARGE SCALE GENOMIC DNA]</scope>
    <source>
        <strain evidence="2 3">Nap-Phe MGV</strain>
    </source>
</reference>
<gene>
    <name evidence="2" type="ORF">C5Y93_27135</name>
</gene>